<name>A0AAE4BV28_9BACT</name>
<sequence>MTESNNWFQSERGLFRHQGANHPLNVNSFKVDDRKIYDLILYLEKVSKYVRYYDKSNKVDGDWRFFFENDVLYDLSRIVSIKLNDVEKEWKVLSQRLDYTSLVKEQVDVITQVLGFIDNLFFQLDQWFVGSLKVGDPMEEELNQYLYNLITQNLNYDFKKFIKIAEKFTKADIYRIKHSYNDVFFQGDNVDLVFEEEVSLYVHLESYKDIFNLLNIIFNNIYQHLNQLLVFSNGLLLESLYENRTHNPDFALLVAFLESYQTIQKRLNSFTESHLDYFFSEILKQNRIGAIPDKVNFYLELNDDSSELLLTKGSIVEAGSTPSGEDVFYSLDHDVYVNNIQISKVCISNVASNPNYTNLDHYSFVTGIYSSQLDDFNELEYNGKPLELFGRDQIDLLDQYKSMDESDVGFELCSSVLYLSSGRRVINIRFFINQDSFLSFVEVLKSYSNSEKIGMDASFDAMMSESLELKITTENGWKRVEKYKIIPPKDWLQTYFDIYVELDYSFSSITALEGSKAPKISFLARRNKISYSYSLFKDFIVDAIEIAVEVENMANPNIYNELGKVDTSQVFYPFGATPKKGSYFLFGHPEFVCKNLTDLSFEMEWQNLPKNGFEEHYKEYEIGINNDSFQCTISYLNDYKFFPFSERQTFKIFEGEGANINSHLSVDSVDLNKFPISKDENSFAQAEEYSSDTKKGYFKVELSSPDDGFGSEVFSNIYAESAMNQAKTSFLNFGKPNSQKDIKYPKQPFIPSLKSFNVSYQAYEKIELRKNLHEKSIMDESNLFKHIYPFGELVIYDKKCLNKPFMMPQFKADGYLNLGLTNTELANHLYLYFEVFQDNNEVTNGELSFQWTYLANDVWHHFSKDMLLLDTTNSFLNSGVIALRLPDDWTMNNTLMPPDLYWISLSVRGKGVFPKFKLLKTQGLSAVWHNDNEEVEWKTSISEDSITKFADAYPEISSVSQPFPSYEGKLKEAKGEFYRRLSERLHHKNRLITKYDFKTYILNSFQNVRCVFGYNTKTSLKMILVPYTTTDEYYLPFFDNLFLKSVSKSIIAYKANNIDLSVENPSYELIQLRFKVKFDDSQRNGYYLSKMKREIFSFLTPWFFDKHAEILLNRKISFESIINFLNSRKYIKHITSLSVIHLVKDGDGYIKFDSVESMSNEIRAINPESLLVSALDHDVEIIDQEVLISPEKSSLDKMRIGADFIVSGGDDSEEEIGNGDGVDDGVSKISFKI</sequence>
<organism evidence="1 2">
    <name type="scientific">Aureibacter tunicatorum</name>
    <dbReference type="NCBI Taxonomy" id="866807"/>
    <lineage>
        <taxon>Bacteria</taxon>
        <taxon>Pseudomonadati</taxon>
        <taxon>Bacteroidota</taxon>
        <taxon>Cytophagia</taxon>
        <taxon>Cytophagales</taxon>
        <taxon>Persicobacteraceae</taxon>
        <taxon>Aureibacter</taxon>
    </lineage>
</organism>
<evidence type="ECO:0000313" key="1">
    <source>
        <dbReference type="EMBL" id="MDR6241660.1"/>
    </source>
</evidence>
<keyword evidence="2" id="KW-1185">Reference proteome</keyword>
<accession>A0AAE4BV28</accession>
<protein>
    <recommendedName>
        <fullName evidence="3">Baseplate J-like protein</fullName>
    </recommendedName>
</protein>
<evidence type="ECO:0000313" key="2">
    <source>
        <dbReference type="Proteomes" id="UP001185092"/>
    </source>
</evidence>
<gene>
    <name evidence="1" type="ORF">HNQ88_004747</name>
</gene>
<reference evidence="1" key="1">
    <citation type="submission" date="2023-07" db="EMBL/GenBank/DDBJ databases">
        <title>Genomic Encyclopedia of Type Strains, Phase IV (KMG-IV): sequencing the most valuable type-strain genomes for metagenomic binning, comparative biology and taxonomic classification.</title>
        <authorList>
            <person name="Goeker M."/>
        </authorList>
    </citation>
    <scope>NUCLEOTIDE SEQUENCE</scope>
    <source>
        <strain evidence="1">DSM 26174</strain>
    </source>
</reference>
<dbReference type="RefSeq" id="WP_309942620.1">
    <property type="nucleotide sequence ID" value="NZ_AP025308.1"/>
</dbReference>
<dbReference type="AlphaFoldDB" id="A0AAE4BV28"/>
<dbReference type="EMBL" id="JAVDQD010000010">
    <property type="protein sequence ID" value="MDR6241660.1"/>
    <property type="molecule type" value="Genomic_DNA"/>
</dbReference>
<dbReference type="Proteomes" id="UP001185092">
    <property type="component" value="Unassembled WGS sequence"/>
</dbReference>
<evidence type="ECO:0008006" key="3">
    <source>
        <dbReference type="Google" id="ProtNLM"/>
    </source>
</evidence>
<comment type="caution">
    <text evidence="1">The sequence shown here is derived from an EMBL/GenBank/DDBJ whole genome shotgun (WGS) entry which is preliminary data.</text>
</comment>
<proteinExistence type="predicted"/>